<keyword evidence="2" id="KW-1133">Transmembrane helix</keyword>
<accession>A0ABU0Z2J7</accession>
<feature type="region of interest" description="Disordered" evidence="1">
    <location>
        <begin position="1"/>
        <end position="23"/>
    </location>
</feature>
<keyword evidence="2" id="KW-0472">Membrane</keyword>
<dbReference type="Proteomes" id="UP001235133">
    <property type="component" value="Unassembled WGS sequence"/>
</dbReference>
<sequence>MESTPSSGSETPAPLTPTATPTGVDASWVRSRRVQTFALGALVSALALSLVVVVTAVFGAVQGDRSPRPADPAPASEVRVTPRASPPAPTSSPSPTPPVPPAEPQPDAGDDGQTDPAIEQAPAPAPTAPATEESDSSSGPGNSGSAPGRTKEPKKP</sequence>
<comment type="caution">
    <text evidence="3">The sequence shown here is derived from an EMBL/GenBank/DDBJ whole genome shotgun (WGS) entry which is preliminary data.</text>
</comment>
<keyword evidence="4" id="KW-1185">Reference proteome</keyword>
<organism evidence="3 4">
    <name type="scientific">Microbacterium psychrotolerans</name>
    <dbReference type="NCBI Taxonomy" id="3068321"/>
    <lineage>
        <taxon>Bacteria</taxon>
        <taxon>Bacillati</taxon>
        <taxon>Actinomycetota</taxon>
        <taxon>Actinomycetes</taxon>
        <taxon>Micrococcales</taxon>
        <taxon>Microbacteriaceae</taxon>
        <taxon>Microbacterium</taxon>
    </lineage>
</organism>
<feature type="compositionally biased region" description="Low complexity" evidence="1">
    <location>
        <begin position="128"/>
        <end position="148"/>
    </location>
</feature>
<dbReference type="RefSeq" id="WP_308867770.1">
    <property type="nucleotide sequence ID" value="NZ_JAVFWO010000003.1"/>
</dbReference>
<dbReference type="EMBL" id="JAVFWO010000003">
    <property type="protein sequence ID" value="MDQ7878208.1"/>
    <property type="molecule type" value="Genomic_DNA"/>
</dbReference>
<proteinExistence type="predicted"/>
<keyword evidence="2" id="KW-0812">Transmembrane</keyword>
<feature type="compositionally biased region" description="Polar residues" evidence="1">
    <location>
        <begin position="1"/>
        <end position="10"/>
    </location>
</feature>
<reference evidence="3 4" key="1">
    <citation type="submission" date="2023-08" db="EMBL/GenBank/DDBJ databases">
        <title>Microbacterium psychrotolerans sp. nov., a psychrotolerant bacterium isolated from soil in Heilongjiang Province, China.</title>
        <authorList>
            <person name="An P."/>
            <person name="Zhao D."/>
            <person name="Xiang H."/>
        </authorList>
    </citation>
    <scope>NUCLEOTIDE SEQUENCE [LARGE SCALE GENOMIC DNA]</scope>
    <source>
        <strain evidence="3 4">QXD-8</strain>
    </source>
</reference>
<feature type="compositionally biased region" description="Low complexity" evidence="1">
    <location>
        <begin position="73"/>
        <end position="83"/>
    </location>
</feature>
<feature type="region of interest" description="Disordered" evidence="1">
    <location>
        <begin position="60"/>
        <end position="156"/>
    </location>
</feature>
<evidence type="ECO:0000313" key="4">
    <source>
        <dbReference type="Proteomes" id="UP001235133"/>
    </source>
</evidence>
<evidence type="ECO:0000256" key="2">
    <source>
        <dbReference type="SAM" id="Phobius"/>
    </source>
</evidence>
<name>A0ABU0Z2J7_9MICO</name>
<evidence type="ECO:0000313" key="3">
    <source>
        <dbReference type="EMBL" id="MDQ7878208.1"/>
    </source>
</evidence>
<gene>
    <name evidence="3" type="ORF">Q9R08_09520</name>
</gene>
<feature type="compositionally biased region" description="Pro residues" evidence="1">
    <location>
        <begin position="84"/>
        <end position="104"/>
    </location>
</feature>
<evidence type="ECO:0000256" key="1">
    <source>
        <dbReference type="SAM" id="MobiDB-lite"/>
    </source>
</evidence>
<feature type="compositionally biased region" description="Low complexity" evidence="1">
    <location>
        <begin position="11"/>
        <end position="22"/>
    </location>
</feature>
<protein>
    <submittedName>
        <fullName evidence="3">Uncharacterized protein</fullName>
    </submittedName>
</protein>
<feature type="transmembrane region" description="Helical" evidence="2">
    <location>
        <begin position="37"/>
        <end position="61"/>
    </location>
</feature>